<evidence type="ECO:0000313" key="1">
    <source>
        <dbReference type="EMBL" id="KAJ7308997.1"/>
    </source>
</evidence>
<name>A0A9Q0XBQ7_9SAUR</name>
<dbReference type="EMBL" id="JAPFRF010000017">
    <property type="protein sequence ID" value="KAJ7308997.1"/>
    <property type="molecule type" value="Genomic_DNA"/>
</dbReference>
<organism evidence="1 2">
    <name type="scientific">Phrynocephalus forsythii</name>
    <dbReference type="NCBI Taxonomy" id="171643"/>
    <lineage>
        <taxon>Eukaryota</taxon>
        <taxon>Metazoa</taxon>
        <taxon>Chordata</taxon>
        <taxon>Craniata</taxon>
        <taxon>Vertebrata</taxon>
        <taxon>Euteleostomi</taxon>
        <taxon>Lepidosauria</taxon>
        <taxon>Squamata</taxon>
        <taxon>Bifurcata</taxon>
        <taxon>Unidentata</taxon>
        <taxon>Episquamata</taxon>
        <taxon>Toxicofera</taxon>
        <taxon>Iguania</taxon>
        <taxon>Acrodonta</taxon>
        <taxon>Agamidae</taxon>
        <taxon>Agaminae</taxon>
        <taxon>Phrynocephalus</taxon>
    </lineage>
</organism>
<evidence type="ECO:0008006" key="3">
    <source>
        <dbReference type="Google" id="ProtNLM"/>
    </source>
</evidence>
<proteinExistence type="predicted"/>
<comment type="caution">
    <text evidence="1">The sequence shown here is derived from an EMBL/GenBank/DDBJ whole genome shotgun (WGS) entry which is preliminary data.</text>
</comment>
<gene>
    <name evidence="1" type="ORF">JRQ81_008281</name>
</gene>
<evidence type="ECO:0000313" key="2">
    <source>
        <dbReference type="Proteomes" id="UP001142489"/>
    </source>
</evidence>
<reference evidence="1" key="1">
    <citation type="journal article" date="2023" name="DNA Res.">
        <title>Chromosome-level genome assembly of Phrynocephalus forsythii using third-generation DNA sequencing and Hi-C analysis.</title>
        <authorList>
            <person name="Qi Y."/>
            <person name="Zhao W."/>
            <person name="Zhao Y."/>
            <person name="Niu C."/>
            <person name="Cao S."/>
            <person name="Zhang Y."/>
        </authorList>
    </citation>
    <scope>NUCLEOTIDE SEQUENCE</scope>
    <source>
        <tissue evidence="1">Muscle</tissue>
    </source>
</reference>
<dbReference type="Proteomes" id="UP001142489">
    <property type="component" value="Unassembled WGS sequence"/>
</dbReference>
<dbReference type="AlphaFoldDB" id="A0A9Q0XBQ7"/>
<protein>
    <recommendedName>
        <fullName evidence="3">Reverse transcriptase</fullName>
    </recommendedName>
</protein>
<accession>A0A9Q0XBQ7</accession>
<keyword evidence="2" id="KW-1185">Reference proteome</keyword>
<sequence length="70" mass="8397">MDTVTRDLQNPVSWTRFYTDDVTTASEIKADLQCRGHVWSDCRRRFGLRLNVRKAEYLTTDTKRMWHHPN</sequence>